<keyword evidence="4" id="KW-0408">Iron</keyword>
<dbReference type="GO" id="GO:0051536">
    <property type="term" value="F:iron-sulfur cluster binding"/>
    <property type="evidence" value="ECO:0007669"/>
    <property type="project" value="UniProtKB-KW"/>
</dbReference>
<feature type="domain" description="Radical SAM core" evidence="6">
    <location>
        <begin position="140"/>
        <end position="398"/>
    </location>
</feature>
<dbReference type="GO" id="GO:0046872">
    <property type="term" value="F:metal ion binding"/>
    <property type="evidence" value="ECO:0007669"/>
    <property type="project" value="UniProtKB-KW"/>
</dbReference>
<dbReference type="PROSITE" id="PS51918">
    <property type="entry name" value="RADICAL_SAM"/>
    <property type="match status" value="1"/>
</dbReference>
<dbReference type="InterPro" id="IPR023404">
    <property type="entry name" value="rSAM_horseshoe"/>
</dbReference>
<keyword evidence="5" id="KW-0411">Iron-sulfur</keyword>
<dbReference type="Pfam" id="PF04055">
    <property type="entry name" value="Radical_SAM"/>
    <property type="match status" value="1"/>
</dbReference>
<gene>
    <name evidence="7" type="ORF">AMJ40_04630</name>
</gene>
<dbReference type="InterPro" id="IPR006638">
    <property type="entry name" value="Elp3/MiaA/NifB-like_rSAM"/>
</dbReference>
<name>A0A0S7WI47_UNCT6</name>
<evidence type="ECO:0000256" key="2">
    <source>
        <dbReference type="ARBA" id="ARBA00022691"/>
    </source>
</evidence>
<dbReference type="InterPro" id="IPR007197">
    <property type="entry name" value="rSAM"/>
</dbReference>
<comment type="cofactor">
    <cofactor evidence="1">
        <name>[4Fe-4S] cluster</name>
        <dbReference type="ChEBI" id="CHEBI:49883"/>
    </cofactor>
</comment>
<dbReference type="PATRIC" id="fig|1703771.3.peg.1550"/>
<dbReference type="InterPro" id="IPR058240">
    <property type="entry name" value="rSAM_sf"/>
</dbReference>
<keyword evidence="3" id="KW-0479">Metal-binding</keyword>
<proteinExistence type="predicted"/>
<dbReference type="Proteomes" id="UP000051124">
    <property type="component" value="Unassembled WGS sequence"/>
</dbReference>
<evidence type="ECO:0000259" key="6">
    <source>
        <dbReference type="PROSITE" id="PS51918"/>
    </source>
</evidence>
<sequence>MDSPVTQSIIKKWRHTNASGRVILGGPISSDPINVLRELKPDLLVTGEGEGTLNSLLVAGYLDESIDCSQFRGVAFLDNKKPIVNAPRSLLTAIEISEVYVPSTTRIVDYGAYQAARVYVEAVRGCSNFRRTTLQLPDGRECSECGNCESERPDDRLDCPENIPAGCGFCSVPHTWGPPRSRTPESIFDEIEILLDLGVHKIVLEAPDFLDYYRGSEPLTHPCEPEANIDAISDLLERLSSLPPIIDGLARISIENVKACLFTDEVALALSKSMRGISPNIGVETGSDDHLRCIGKCGSKGDVLRAVKIAVNHSMAPFVYLIYGLPGETPETIKESIRFMNQVAEAGAERIILYGFRALPGSAFSDFHEPSPKNPLYKELKQEASKINRAKKKEYLGKTLLGIAAEPSWERHGYTMFYPLEEGPLIAVRGGFSSGALLPIQIKKVLSSGLVEGTVQPETDEE</sequence>
<evidence type="ECO:0000313" key="8">
    <source>
        <dbReference type="Proteomes" id="UP000051124"/>
    </source>
</evidence>
<evidence type="ECO:0000256" key="3">
    <source>
        <dbReference type="ARBA" id="ARBA00022723"/>
    </source>
</evidence>
<reference evidence="7 8" key="1">
    <citation type="journal article" date="2015" name="Microbiome">
        <title>Genomic resolution of linkages in carbon, nitrogen, and sulfur cycling among widespread estuary sediment bacteria.</title>
        <authorList>
            <person name="Baker B.J."/>
            <person name="Lazar C.S."/>
            <person name="Teske A.P."/>
            <person name="Dick G.J."/>
        </authorList>
    </citation>
    <scope>NUCLEOTIDE SEQUENCE [LARGE SCALE GENOMIC DNA]</scope>
    <source>
        <strain evidence="7">DG_26</strain>
    </source>
</reference>
<evidence type="ECO:0000313" key="7">
    <source>
        <dbReference type="EMBL" id="KPJ49837.1"/>
    </source>
</evidence>
<dbReference type="InterPro" id="IPR051198">
    <property type="entry name" value="BchE-like"/>
</dbReference>
<dbReference type="SUPFAM" id="SSF102114">
    <property type="entry name" value="Radical SAM enzymes"/>
    <property type="match status" value="1"/>
</dbReference>
<dbReference type="SMART" id="SM00729">
    <property type="entry name" value="Elp3"/>
    <property type="match status" value="1"/>
</dbReference>
<evidence type="ECO:0000256" key="5">
    <source>
        <dbReference type="ARBA" id="ARBA00023014"/>
    </source>
</evidence>
<accession>A0A0S7WI47</accession>
<keyword evidence="2" id="KW-0949">S-adenosyl-L-methionine</keyword>
<dbReference type="PANTHER" id="PTHR43409">
    <property type="entry name" value="ANAEROBIC MAGNESIUM-PROTOPORPHYRIN IX MONOMETHYL ESTER CYCLASE-RELATED"/>
    <property type="match status" value="1"/>
</dbReference>
<evidence type="ECO:0000256" key="1">
    <source>
        <dbReference type="ARBA" id="ARBA00001966"/>
    </source>
</evidence>
<protein>
    <recommendedName>
        <fullName evidence="6">Radical SAM core domain-containing protein</fullName>
    </recommendedName>
</protein>
<evidence type="ECO:0000256" key="4">
    <source>
        <dbReference type="ARBA" id="ARBA00023004"/>
    </source>
</evidence>
<organism evidence="7 8">
    <name type="scientific">candidate division TA06 bacterium DG_26</name>
    <dbReference type="NCBI Taxonomy" id="1703771"/>
    <lineage>
        <taxon>Bacteria</taxon>
        <taxon>Bacteria division TA06</taxon>
    </lineage>
</organism>
<dbReference type="GO" id="GO:0003824">
    <property type="term" value="F:catalytic activity"/>
    <property type="evidence" value="ECO:0007669"/>
    <property type="project" value="InterPro"/>
</dbReference>
<dbReference type="PANTHER" id="PTHR43409:SF17">
    <property type="entry name" value="METHYLTHIOTRANSFERASE MJ0865-RELATED"/>
    <property type="match status" value="1"/>
</dbReference>
<comment type="caution">
    <text evidence="7">The sequence shown here is derived from an EMBL/GenBank/DDBJ whole genome shotgun (WGS) entry which is preliminary data.</text>
</comment>
<dbReference type="EMBL" id="LIZT01000040">
    <property type="protein sequence ID" value="KPJ49837.1"/>
    <property type="molecule type" value="Genomic_DNA"/>
</dbReference>
<dbReference type="AlphaFoldDB" id="A0A0S7WI47"/>
<dbReference type="Gene3D" id="3.80.30.20">
    <property type="entry name" value="tm_1862 like domain"/>
    <property type="match status" value="1"/>
</dbReference>